<proteinExistence type="predicted"/>
<evidence type="ECO:0000313" key="1">
    <source>
        <dbReference type="EMBL" id="GMI00041.1"/>
    </source>
</evidence>
<organism evidence="1 2">
    <name type="scientific">Triparma laevis f. longispina</name>
    <dbReference type="NCBI Taxonomy" id="1714387"/>
    <lineage>
        <taxon>Eukaryota</taxon>
        <taxon>Sar</taxon>
        <taxon>Stramenopiles</taxon>
        <taxon>Ochrophyta</taxon>
        <taxon>Bolidophyceae</taxon>
        <taxon>Parmales</taxon>
        <taxon>Triparmaceae</taxon>
        <taxon>Triparma</taxon>
    </lineage>
</organism>
<gene>
    <name evidence="1" type="ORF">TrLO_g11749</name>
</gene>
<accession>A0A9W7F2T1</accession>
<dbReference type="EMBL" id="BRXW01000018">
    <property type="protein sequence ID" value="GMI00041.1"/>
    <property type="molecule type" value="Genomic_DNA"/>
</dbReference>
<comment type="caution">
    <text evidence="1">The sequence shown here is derived from an EMBL/GenBank/DDBJ whole genome shotgun (WGS) entry which is preliminary data.</text>
</comment>
<sequence length="114" mass="12869">MDSKPEDELYENGYIKRCQNPFPTYFVSGFLGVSWRLTYIVPPLLPSDRVLTWSDVMKLNLGSRIEGLQFTLFCTYSTEVLVVYSLTNGEEGEVNDFLGGVIDIMNDGLTINSL</sequence>
<reference evidence="2" key="1">
    <citation type="journal article" date="2023" name="Commun. Biol.">
        <title>Genome analysis of Parmales, the sister group of diatoms, reveals the evolutionary specialization of diatoms from phago-mixotrophs to photoautotrophs.</title>
        <authorList>
            <person name="Ban H."/>
            <person name="Sato S."/>
            <person name="Yoshikawa S."/>
            <person name="Yamada K."/>
            <person name="Nakamura Y."/>
            <person name="Ichinomiya M."/>
            <person name="Sato N."/>
            <person name="Blanc-Mathieu R."/>
            <person name="Endo H."/>
            <person name="Kuwata A."/>
            <person name="Ogata H."/>
        </authorList>
    </citation>
    <scope>NUCLEOTIDE SEQUENCE [LARGE SCALE GENOMIC DNA]</scope>
    <source>
        <strain evidence="2">NIES 3700</strain>
    </source>
</reference>
<dbReference type="Proteomes" id="UP001165122">
    <property type="component" value="Unassembled WGS sequence"/>
</dbReference>
<evidence type="ECO:0000313" key="2">
    <source>
        <dbReference type="Proteomes" id="UP001165122"/>
    </source>
</evidence>
<protein>
    <submittedName>
        <fullName evidence="1">Uncharacterized protein</fullName>
    </submittedName>
</protein>
<dbReference type="AlphaFoldDB" id="A0A9W7F2T1"/>
<keyword evidence="2" id="KW-1185">Reference proteome</keyword>
<name>A0A9W7F2T1_9STRA</name>